<protein>
    <submittedName>
        <fullName evidence="1">Uncharacterized protein</fullName>
    </submittedName>
</protein>
<dbReference type="Proteomes" id="UP000178726">
    <property type="component" value="Unassembled WGS sequence"/>
</dbReference>
<reference evidence="1 2" key="1">
    <citation type="journal article" date="2016" name="Nat. Commun.">
        <title>Thousands of microbial genomes shed light on interconnected biogeochemical processes in an aquifer system.</title>
        <authorList>
            <person name="Anantharaman K."/>
            <person name="Brown C.T."/>
            <person name="Hug L.A."/>
            <person name="Sharon I."/>
            <person name="Castelle C.J."/>
            <person name="Probst A.J."/>
            <person name="Thomas B.C."/>
            <person name="Singh A."/>
            <person name="Wilkins M.J."/>
            <person name="Karaoz U."/>
            <person name="Brodie E.L."/>
            <person name="Williams K.H."/>
            <person name="Hubbard S.S."/>
            <person name="Banfield J.F."/>
        </authorList>
    </citation>
    <scope>NUCLEOTIDE SEQUENCE [LARGE SCALE GENOMIC DNA]</scope>
</reference>
<sequence length="146" mass="16365">MKNMKKNILIIALAGGLVLIGYFAYRQISEFTATVTPVVDETKGYDSLAEDWIRENAWTYRYDGSDLMLKISSPCPDEDRCLELSYTFESAHGGYGDRRDKVLTQVITPHTVVIIIKDATVVSAITDGKFDEIKQQLSPQTPVNPM</sequence>
<accession>A0A1F6NBJ0</accession>
<evidence type="ECO:0000313" key="1">
    <source>
        <dbReference type="EMBL" id="OGH81232.1"/>
    </source>
</evidence>
<dbReference type="STRING" id="1798689.A3I29_02405"/>
<gene>
    <name evidence="1" type="ORF">A3I29_02405</name>
</gene>
<proteinExistence type="predicted"/>
<organism evidence="1 2">
    <name type="scientific">Candidatus Magasanikbacteria bacterium RIFCSPLOWO2_02_FULL_44_11</name>
    <dbReference type="NCBI Taxonomy" id="1798689"/>
    <lineage>
        <taxon>Bacteria</taxon>
        <taxon>Candidatus Magasanikiibacteriota</taxon>
    </lineage>
</organism>
<name>A0A1F6NBJ0_9BACT</name>
<evidence type="ECO:0000313" key="2">
    <source>
        <dbReference type="Proteomes" id="UP000178726"/>
    </source>
</evidence>
<dbReference type="AlphaFoldDB" id="A0A1F6NBJ0"/>
<dbReference type="EMBL" id="MFQK01000007">
    <property type="protein sequence ID" value="OGH81232.1"/>
    <property type="molecule type" value="Genomic_DNA"/>
</dbReference>
<comment type="caution">
    <text evidence="1">The sequence shown here is derived from an EMBL/GenBank/DDBJ whole genome shotgun (WGS) entry which is preliminary data.</text>
</comment>